<dbReference type="InterPro" id="IPR053147">
    <property type="entry name" value="Hsp_HslJ-like"/>
</dbReference>
<dbReference type="RefSeq" id="WP_201092403.1">
    <property type="nucleotide sequence ID" value="NZ_CP067393.1"/>
</dbReference>
<accession>A0A974RY82</accession>
<keyword evidence="4" id="KW-1185">Reference proteome</keyword>
<reference evidence="3 4" key="1">
    <citation type="submission" date="2021-01" db="EMBL/GenBank/DDBJ databases">
        <title>Entomomonas sp. F2A isolated from a house cricket (Acheta domesticus).</title>
        <authorList>
            <person name="Spergser J."/>
            <person name="Busse H.-J."/>
        </authorList>
    </citation>
    <scope>NUCLEOTIDE SEQUENCE [LARGE SCALE GENOMIC DNA]</scope>
    <source>
        <strain evidence="3 4">F2A</strain>
    </source>
</reference>
<proteinExistence type="predicted"/>
<feature type="chain" id="PRO_5038046055" evidence="1">
    <location>
        <begin position="24"/>
        <end position="140"/>
    </location>
</feature>
<sequence length="140" mass="15259">MMKKILMMLVVAALMIGCQTTKSANLTAVELYGKYNLVNFDNEVVATSDRPMTIDFEPGVEGKLKVHGILCNTFIGQAELNQGKLSSDGLASTRMACFREKEALMETALGDMFKTGATVKLKGTQLILEGGGHTFTYQKQ</sequence>
<feature type="domain" description="DUF306" evidence="2">
    <location>
        <begin position="33"/>
        <end position="133"/>
    </location>
</feature>
<dbReference type="PROSITE" id="PS51257">
    <property type="entry name" value="PROKAR_LIPOPROTEIN"/>
    <property type="match status" value="1"/>
</dbReference>
<dbReference type="KEGG" id="eaz:JHT90_14770"/>
<feature type="signal peptide" evidence="1">
    <location>
        <begin position="1"/>
        <end position="23"/>
    </location>
</feature>
<dbReference type="PANTHER" id="PTHR35535:SF1">
    <property type="entry name" value="HEAT SHOCK PROTEIN HSLJ"/>
    <property type="match status" value="1"/>
</dbReference>
<dbReference type="Pfam" id="PF03724">
    <property type="entry name" value="META"/>
    <property type="match status" value="1"/>
</dbReference>
<dbReference type="AlphaFoldDB" id="A0A974RY82"/>
<keyword evidence="1" id="KW-0732">Signal</keyword>
<evidence type="ECO:0000259" key="2">
    <source>
        <dbReference type="Pfam" id="PF03724"/>
    </source>
</evidence>
<evidence type="ECO:0000313" key="3">
    <source>
        <dbReference type="EMBL" id="QQP85609.1"/>
    </source>
</evidence>
<dbReference type="Proteomes" id="UP000595278">
    <property type="component" value="Chromosome"/>
</dbReference>
<evidence type="ECO:0000256" key="1">
    <source>
        <dbReference type="SAM" id="SignalP"/>
    </source>
</evidence>
<organism evidence="3 4">
    <name type="scientific">Entomomonas asaccharolytica</name>
    <dbReference type="NCBI Taxonomy" id="2785331"/>
    <lineage>
        <taxon>Bacteria</taxon>
        <taxon>Pseudomonadati</taxon>
        <taxon>Pseudomonadota</taxon>
        <taxon>Gammaproteobacteria</taxon>
        <taxon>Pseudomonadales</taxon>
        <taxon>Pseudomonadaceae</taxon>
        <taxon>Entomomonas</taxon>
    </lineage>
</organism>
<dbReference type="InterPro" id="IPR005184">
    <property type="entry name" value="DUF306_Meta_HslJ"/>
</dbReference>
<dbReference type="InterPro" id="IPR038670">
    <property type="entry name" value="HslJ-like_sf"/>
</dbReference>
<protein>
    <submittedName>
        <fullName evidence="3">META domain-containing protein</fullName>
    </submittedName>
</protein>
<name>A0A974RY82_9GAMM</name>
<dbReference type="Gene3D" id="2.40.128.270">
    <property type="match status" value="1"/>
</dbReference>
<gene>
    <name evidence="3" type="ORF">JHT90_14770</name>
</gene>
<dbReference type="PANTHER" id="PTHR35535">
    <property type="entry name" value="HEAT SHOCK PROTEIN HSLJ"/>
    <property type="match status" value="1"/>
</dbReference>
<evidence type="ECO:0000313" key="4">
    <source>
        <dbReference type="Proteomes" id="UP000595278"/>
    </source>
</evidence>
<dbReference type="EMBL" id="CP067393">
    <property type="protein sequence ID" value="QQP85609.1"/>
    <property type="molecule type" value="Genomic_DNA"/>
</dbReference>